<accession>X1R5E5</accession>
<keyword evidence="1" id="KW-1133">Transmembrane helix</keyword>
<keyword evidence="1" id="KW-0472">Membrane</keyword>
<proteinExistence type="predicted"/>
<name>X1R5E5_9ZZZZ</name>
<organism evidence="2">
    <name type="scientific">marine sediment metagenome</name>
    <dbReference type="NCBI Taxonomy" id="412755"/>
    <lineage>
        <taxon>unclassified sequences</taxon>
        <taxon>metagenomes</taxon>
        <taxon>ecological metagenomes</taxon>
    </lineage>
</organism>
<evidence type="ECO:0000313" key="2">
    <source>
        <dbReference type="EMBL" id="GAI75758.1"/>
    </source>
</evidence>
<dbReference type="InterPro" id="IPR024422">
    <property type="entry name" value="Protein_unknown_function_OB"/>
</dbReference>
<dbReference type="AlphaFoldDB" id="X1R5E5"/>
<evidence type="ECO:0000256" key="1">
    <source>
        <dbReference type="SAM" id="Phobius"/>
    </source>
</evidence>
<reference evidence="2" key="1">
    <citation type="journal article" date="2014" name="Front. Microbiol.">
        <title>High frequency of phylogenetically diverse reductive dehalogenase-homologous genes in deep subseafloor sedimentary metagenomes.</title>
        <authorList>
            <person name="Kawai M."/>
            <person name="Futagami T."/>
            <person name="Toyoda A."/>
            <person name="Takaki Y."/>
            <person name="Nishi S."/>
            <person name="Hori S."/>
            <person name="Arai W."/>
            <person name="Tsubouchi T."/>
            <person name="Morono Y."/>
            <person name="Uchiyama I."/>
            <person name="Ito T."/>
            <person name="Fujiyama A."/>
            <person name="Inagaki F."/>
            <person name="Takami H."/>
        </authorList>
    </citation>
    <scope>NUCLEOTIDE SEQUENCE</scope>
    <source>
        <strain evidence="2">Expedition CK06-06</strain>
    </source>
</reference>
<dbReference type="Pfam" id="PF12869">
    <property type="entry name" value="tRNA_anti-like"/>
    <property type="match status" value="1"/>
</dbReference>
<sequence length="153" mass="17303">MTLTPEEREKIYEEEKVRIEAQEKAKDDIEKKKRKKYGIGCIVVVAIILIIVIAGIIGTSNDENEQSSQSMVPIEITALALYSEYDANEVAAEAKYEDRILRVTGVIRSIGIEILGRPYIVLTSEDEYEVWGVQCIFDEEHKPEIARLAEGQT</sequence>
<feature type="transmembrane region" description="Helical" evidence="1">
    <location>
        <begin position="37"/>
        <end position="58"/>
    </location>
</feature>
<protein>
    <submittedName>
        <fullName evidence="2">Uncharacterized protein</fullName>
    </submittedName>
</protein>
<feature type="non-terminal residue" evidence="2">
    <location>
        <position position="153"/>
    </location>
</feature>
<keyword evidence="1" id="KW-0812">Transmembrane</keyword>
<gene>
    <name evidence="2" type="ORF">S12H4_25600</name>
</gene>
<dbReference type="EMBL" id="BARW01014441">
    <property type="protein sequence ID" value="GAI75758.1"/>
    <property type="molecule type" value="Genomic_DNA"/>
</dbReference>
<comment type="caution">
    <text evidence="2">The sequence shown here is derived from an EMBL/GenBank/DDBJ whole genome shotgun (WGS) entry which is preliminary data.</text>
</comment>